<keyword evidence="8" id="KW-1185">Reference proteome</keyword>
<dbReference type="Gene3D" id="3.90.226.10">
    <property type="entry name" value="2-enoyl-CoA Hydratase, Chain A, domain 1"/>
    <property type="match status" value="1"/>
</dbReference>
<dbReference type="Proteomes" id="UP000309676">
    <property type="component" value="Unassembled WGS sequence"/>
</dbReference>
<evidence type="ECO:0000256" key="1">
    <source>
        <dbReference type="ARBA" id="ARBA00009179"/>
    </source>
</evidence>
<evidence type="ECO:0000313" key="8">
    <source>
        <dbReference type="Proteomes" id="UP000309676"/>
    </source>
</evidence>
<evidence type="ECO:0000313" key="7">
    <source>
        <dbReference type="EMBL" id="TLS50607.1"/>
    </source>
</evidence>
<dbReference type="FunFam" id="2.30.42.10:FF:000063">
    <property type="entry name" value="Peptidase, S41 family"/>
    <property type="match status" value="1"/>
</dbReference>
<keyword evidence="4 5" id="KW-0720">Serine protease</keyword>
<dbReference type="GO" id="GO:0007165">
    <property type="term" value="P:signal transduction"/>
    <property type="evidence" value="ECO:0007669"/>
    <property type="project" value="TreeGrafter"/>
</dbReference>
<dbReference type="Gene3D" id="2.30.42.10">
    <property type="match status" value="1"/>
</dbReference>
<evidence type="ECO:0000259" key="6">
    <source>
        <dbReference type="PROSITE" id="PS50106"/>
    </source>
</evidence>
<feature type="domain" description="PDZ" evidence="6">
    <location>
        <begin position="110"/>
        <end position="178"/>
    </location>
</feature>
<proteinExistence type="inferred from homology"/>
<protein>
    <submittedName>
        <fullName evidence="7">PDZ domain-containing protein</fullName>
    </submittedName>
</protein>
<dbReference type="GO" id="GO:0008236">
    <property type="term" value="F:serine-type peptidase activity"/>
    <property type="evidence" value="ECO:0007669"/>
    <property type="project" value="UniProtKB-KW"/>
</dbReference>
<dbReference type="GO" id="GO:0030288">
    <property type="term" value="C:outer membrane-bounded periplasmic space"/>
    <property type="evidence" value="ECO:0007669"/>
    <property type="project" value="TreeGrafter"/>
</dbReference>
<sequence length="489" mass="52510">MMFKGRTVLAFVLLAVFASSIVTLTVAGPLDHRVVASLSQAITVSEEGSPEEREGGLSEDELSKLSAVYKLLEQRYVEAVDRDALTEGALDGLVQALEDPYSEYLNAEEVASFSEHINSTFTGIGAEVALQDGKIVVVSPIKNSPAERAGLMAGDVILSVNGESLQGLDLTKAVEKIRGPKGTQAKLQIQRKDSASVMDIIVVRDDISLETVEGSMLEDGIGLIGIRQFAVNTGERFAEELKKLEDQGMKGLVIDVRNNPGGVVQAVQSIAEAFVPEGKTIMHLEYRDGKREKTTSKGKGKNYPIVVLINEGSASASEILGAAIQESAGGKLVGQTTFGKGLVQSTVKLNDGSGVKLTIAKWLTPDGDTIHETGIKPDIVVEQPKLFEAVAIPKDKELTFDMAGDEVKNVQLILDGLGFSPGRTDGYFSESTKAAVVAFQKDNDLPENGTVDEATALKLEERVIQRYLDPANDEQMHAALVQIQKMLKK</sequence>
<dbReference type="CDD" id="cd07560">
    <property type="entry name" value="Peptidase_S41_CPP"/>
    <property type="match status" value="1"/>
</dbReference>
<dbReference type="RefSeq" id="WP_138195974.1">
    <property type="nucleotide sequence ID" value="NZ_VCIW01000014.1"/>
</dbReference>
<reference evidence="7 8" key="1">
    <citation type="submission" date="2019-05" db="EMBL/GenBank/DDBJ databases">
        <authorList>
            <person name="Narsing Rao M.P."/>
            <person name="Li W.J."/>
        </authorList>
    </citation>
    <scope>NUCLEOTIDE SEQUENCE [LARGE SCALE GENOMIC DNA]</scope>
    <source>
        <strain evidence="7 8">SYSU_K30003</strain>
    </source>
</reference>
<dbReference type="SUPFAM" id="SSF52096">
    <property type="entry name" value="ClpP/crotonase"/>
    <property type="match status" value="1"/>
</dbReference>
<dbReference type="PANTHER" id="PTHR32060">
    <property type="entry name" value="TAIL-SPECIFIC PROTEASE"/>
    <property type="match status" value="1"/>
</dbReference>
<evidence type="ECO:0000256" key="4">
    <source>
        <dbReference type="ARBA" id="ARBA00022825"/>
    </source>
</evidence>
<dbReference type="SMART" id="SM00228">
    <property type="entry name" value="PDZ"/>
    <property type="match status" value="1"/>
</dbReference>
<dbReference type="CDD" id="cd06782">
    <property type="entry name" value="cpPDZ_CPP-like"/>
    <property type="match status" value="1"/>
</dbReference>
<dbReference type="Gene3D" id="1.10.101.10">
    <property type="entry name" value="PGBD-like superfamily/PGBD"/>
    <property type="match status" value="1"/>
</dbReference>
<dbReference type="InterPro" id="IPR029045">
    <property type="entry name" value="ClpP/crotonase-like_dom_sf"/>
</dbReference>
<dbReference type="Gene3D" id="3.30.750.44">
    <property type="match status" value="1"/>
</dbReference>
<dbReference type="InterPro" id="IPR055210">
    <property type="entry name" value="CtpA/B_N"/>
</dbReference>
<dbReference type="Pfam" id="PF17820">
    <property type="entry name" value="PDZ_6"/>
    <property type="match status" value="1"/>
</dbReference>
<dbReference type="OrthoDB" id="9812068at2"/>
<dbReference type="InterPro" id="IPR001478">
    <property type="entry name" value="PDZ"/>
</dbReference>
<comment type="caution">
    <text evidence="7">The sequence shown here is derived from an EMBL/GenBank/DDBJ whole genome shotgun (WGS) entry which is preliminary data.</text>
</comment>
<evidence type="ECO:0000256" key="2">
    <source>
        <dbReference type="ARBA" id="ARBA00022670"/>
    </source>
</evidence>
<dbReference type="GO" id="GO:0004175">
    <property type="term" value="F:endopeptidase activity"/>
    <property type="evidence" value="ECO:0007669"/>
    <property type="project" value="TreeGrafter"/>
</dbReference>
<comment type="similarity">
    <text evidence="1 5">Belongs to the peptidase S41A family.</text>
</comment>
<dbReference type="InterPro" id="IPR005151">
    <property type="entry name" value="Tail-specific_protease"/>
</dbReference>
<dbReference type="AlphaFoldDB" id="A0A5R9G2N4"/>
<keyword evidence="2 5" id="KW-0645">Protease</keyword>
<dbReference type="NCBIfam" id="TIGR00225">
    <property type="entry name" value="prc"/>
    <property type="match status" value="1"/>
</dbReference>
<dbReference type="EMBL" id="VCIW01000014">
    <property type="protein sequence ID" value="TLS50607.1"/>
    <property type="molecule type" value="Genomic_DNA"/>
</dbReference>
<evidence type="ECO:0000256" key="3">
    <source>
        <dbReference type="ARBA" id="ARBA00022801"/>
    </source>
</evidence>
<dbReference type="PROSITE" id="PS50106">
    <property type="entry name" value="PDZ"/>
    <property type="match status" value="1"/>
</dbReference>
<dbReference type="GO" id="GO:0006508">
    <property type="term" value="P:proteolysis"/>
    <property type="evidence" value="ECO:0007669"/>
    <property type="project" value="UniProtKB-KW"/>
</dbReference>
<dbReference type="InterPro" id="IPR036366">
    <property type="entry name" value="PGBDSf"/>
</dbReference>
<accession>A0A5R9G2N4</accession>
<dbReference type="Pfam" id="PF01471">
    <property type="entry name" value="PG_binding_1"/>
    <property type="match status" value="1"/>
</dbReference>
<dbReference type="InterPro" id="IPR041489">
    <property type="entry name" value="PDZ_6"/>
</dbReference>
<dbReference type="InterPro" id="IPR004447">
    <property type="entry name" value="Peptidase_S41A"/>
</dbReference>
<gene>
    <name evidence="7" type="ORF">FE782_19800</name>
</gene>
<dbReference type="InterPro" id="IPR036365">
    <property type="entry name" value="PGBD-like_sf"/>
</dbReference>
<dbReference type="SUPFAM" id="SSF50156">
    <property type="entry name" value="PDZ domain-like"/>
    <property type="match status" value="1"/>
</dbReference>
<dbReference type="Pfam" id="PF22694">
    <property type="entry name" value="CtpB_N-like"/>
    <property type="match status" value="1"/>
</dbReference>
<keyword evidence="3 5" id="KW-0378">Hydrolase</keyword>
<dbReference type="InterPro" id="IPR036034">
    <property type="entry name" value="PDZ_sf"/>
</dbReference>
<dbReference type="PANTHER" id="PTHR32060:SF29">
    <property type="entry name" value="CARBOXY-TERMINAL PROCESSING PROTEASE CTPB"/>
    <property type="match status" value="1"/>
</dbReference>
<organism evidence="7 8">
    <name type="scientific">Paenibacillus antri</name>
    <dbReference type="NCBI Taxonomy" id="2582848"/>
    <lineage>
        <taxon>Bacteria</taxon>
        <taxon>Bacillati</taxon>
        <taxon>Bacillota</taxon>
        <taxon>Bacilli</taxon>
        <taxon>Bacillales</taxon>
        <taxon>Paenibacillaceae</taxon>
        <taxon>Paenibacillus</taxon>
    </lineage>
</organism>
<name>A0A5R9G2N4_9BACL</name>
<dbReference type="Pfam" id="PF03572">
    <property type="entry name" value="Peptidase_S41"/>
    <property type="match status" value="1"/>
</dbReference>
<dbReference type="InterPro" id="IPR002477">
    <property type="entry name" value="Peptidoglycan-bd-like"/>
</dbReference>
<evidence type="ECO:0000256" key="5">
    <source>
        <dbReference type="RuleBase" id="RU004404"/>
    </source>
</evidence>
<dbReference type="SMART" id="SM00245">
    <property type="entry name" value="TSPc"/>
    <property type="match status" value="1"/>
</dbReference>
<dbReference type="SUPFAM" id="SSF47090">
    <property type="entry name" value="PGBD-like"/>
    <property type="match status" value="1"/>
</dbReference>